<keyword evidence="1" id="KW-0862">Zinc</keyword>
<dbReference type="GO" id="GO:0008270">
    <property type="term" value="F:zinc ion binding"/>
    <property type="evidence" value="ECO:0007669"/>
    <property type="project" value="UniProtKB-KW"/>
</dbReference>
<dbReference type="PANTHER" id="PTHR11932">
    <property type="entry name" value="CULLIN"/>
    <property type="match status" value="1"/>
</dbReference>
<dbReference type="InterPro" id="IPR001878">
    <property type="entry name" value="Znf_CCHC"/>
</dbReference>
<evidence type="ECO:0000313" key="5">
    <source>
        <dbReference type="Proteomes" id="UP000245207"/>
    </source>
</evidence>
<feature type="compositionally biased region" description="Basic and acidic residues" evidence="2">
    <location>
        <begin position="144"/>
        <end position="154"/>
    </location>
</feature>
<gene>
    <name evidence="4" type="ORF">CTI12_AA008360</name>
</gene>
<dbReference type="AlphaFoldDB" id="A0A2U1QM20"/>
<dbReference type="InterPro" id="IPR059120">
    <property type="entry name" value="Cullin-like_AB"/>
</dbReference>
<dbReference type="SUPFAM" id="SSF57756">
    <property type="entry name" value="Retrovirus zinc finger-like domains"/>
    <property type="match status" value="1"/>
</dbReference>
<reference evidence="4 5" key="1">
    <citation type="journal article" date="2018" name="Mol. Plant">
        <title>The genome of Artemisia annua provides insight into the evolution of Asteraceae family and artemisinin biosynthesis.</title>
        <authorList>
            <person name="Shen Q."/>
            <person name="Zhang L."/>
            <person name="Liao Z."/>
            <person name="Wang S."/>
            <person name="Yan T."/>
            <person name="Shi P."/>
            <person name="Liu M."/>
            <person name="Fu X."/>
            <person name="Pan Q."/>
            <person name="Wang Y."/>
            <person name="Lv Z."/>
            <person name="Lu X."/>
            <person name="Zhang F."/>
            <person name="Jiang W."/>
            <person name="Ma Y."/>
            <person name="Chen M."/>
            <person name="Hao X."/>
            <person name="Li L."/>
            <person name="Tang Y."/>
            <person name="Lv G."/>
            <person name="Zhou Y."/>
            <person name="Sun X."/>
            <person name="Brodelius P.E."/>
            <person name="Rose J.K.C."/>
            <person name="Tang K."/>
        </authorList>
    </citation>
    <scope>NUCLEOTIDE SEQUENCE [LARGE SCALE GENOMIC DNA]</scope>
    <source>
        <strain evidence="5">cv. Huhao1</strain>
        <tissue evidence="4">Leaf</tissue>
    </source>
</reference>
<dbReference type="STRING" id="35608.A0A2U1QM20"/>
<feature type="domain" description="CCHC-type" evidence="3">
    <location>
        <begin position="84"/>
        <end position="97"/>
    </location>
</feature>
<keyword evidence="5" id="KW-1185">Reference proteome</keyword>
<proteinExistence type="predicted"/>
<feature type="region of interest" description="Disordered" evidence="2">
    <location>
        <begin position="22"/>
        <end position="80"/>
    </location>
</feature>
<keyword evidence="1" id="KW-0479">Metal-binding</keyword>
<dbReference type="InterPro" id="IPR036875">
    <property type="entry name" value="Znf_CCHC_sf"/>
</dbReference>
<evidence type="ECO:0000259" key="3">
    <source>
        <dbReference type="PROSITE" id="PS50158"/>
    </source>
</evidence>
<feature type="compositionally biased region" description="Basic and acidic residues" evidence="2">
    <location>
        <begin position="56"/>
        <end position="65"/>
    </location>
</feature>
<keyword evidence="1" id="KW-0863">Zinc-finger</keyword>
<dbReference type="GO" id="GO:0006511">
    <property type="term" value="P:ubiquitin-dependent protein catabolic process"/>
    <property type="evidence" value="ECO:0007669"/>
    <property type="project" value="InterPro"/>
</dbReference>
<organism evidence="4 5">
    <name type="scientific">Artemisia annua</name>
    <name type="common">Sweet wormwood</name>
    <dbReference type="NCBI Taxonomy" id="35608"/>
    <lineage>
        <taxon>Eukaryota</taxon>
        <taxon>Viridiplantae</taxon>
        <taxon>Streptophyta</taxon>
        <taxon>Embryophyta</taxon>
        <taxon>Tracheophyta</taxon>
        <taxon>Spermatophyta</taxon>
        <taxon>Magnoliopsida</taxon>
        <taxon>eudicotyledons</taxon>
        <taxon>Gunneridae</taxon>
        <taxon>Pentapetalae</taxon>
        <taxon>asterids</taxon>
        <taxon>campanulids</taxon>
        <taxon>Asterales</taxon>
        <taxon>Asteraceae</taxon>
        <taxon>Asteroideae</taxon>
        <taxon>Anthemideae</taxon>
        <taxon>Artemisiinae</taxon>
        <taxon>Artemisia</taxon>
    </lineage>
</organism>
<sequence length="255" mass="28971">MHNMGKTIAELHNMLKLAEKGMPKKEKAPAVLAINKGKIQKKNKGKPLAPGKGRGKGKDKQDYAPRPKVPPPAKKEHPAKDTVCHHCGVVGHWRRNCAAYLEGLKKNKASGASTSVSLHAYPTAIESLEKENLDPKTRSRKHGPKQEAENMEDGHRKRICEASALLLFNLSKRLSYQEIMTQINLSDDDVVRILHSLSCAKYKIFIKEPATKTISPTDYFEFNSKFHSLFSMVLFWLNQLVFWFRNHKPFKDFKL</sequence>
<dbReference type="Proteomes" id="UP000245207">
    <property type="component" value="Unassembled WGS sequence"/>
</dbReference>
<protein>
    <submittedName>
        <fullName evidence="4">Cullin 1</fullName>
    </submittedName>
</protein>
<dbReference type="GO" id="GO:0003676">
    <property type="term" value="F:nucleic acid binding"/>
    <property type="evidence" value="ECO:0007669"/>
    <property type="project" value="InterPro"/>
</dbReference>
<comment type="caution">
    <text evidence="4">The sequence shown here is derived from an EMBL/GenBank/DDBJ whole genome shotgun (WGS) entry which is preliminary data.</text>
</comment>
<accession>A0A2U1QM20</accession>
<feature type="region of interest" description="Disordered" evidence="2">
    <location>
        <begin position="129"/>
        <end position="154"/>
    </location>
</feature>
<dbReference type="InterPro" id="IPR045093">
    <property type="entry name" value="Cullin"/>
</dbReference>
<evidence type="ECO:0000313" key="4">
    <source>
        <dbReference type="EMBL" id="PWA99055.1"/>
    </source>
</evidence>
<dbReference type="EMBL" id="PKPP01000037">
    <property type="protein sequence ID" value="PWA99055.1"/>
    <property type="molecule type" value="Genomic_DNA"/>
</dbReference>
<dbReference type="GO" id="GO:0031625">
    <property type="term" value="F:ubiquitin protein ligase binding"/>
    <property type="evidence" value="ECO:0007669"/>
    <property type="project" value="InterPro"/>
</dbReference>
<dbReference type="OrthoDB" id="27073at2759"/>
<evidence type="ECO:0000256" key="2">
    <source>
        <dbReference type="SAM" id="MobiDB-lite"/>
    </source>
</evidence>
<name>A0A2U1QM20_ARTAN</name>
<dbReference type="PROSITE" id="PS50158">
    <property type="entry name" value="ZF_CCHC"/>
    <property type="match status" value="1"/>
</dbReference>
<evidence type="ECO:0000256" key="1">
    <source>
        <dbReference type="PROSITE-ProRule" id="PRU00047"/>
    </source>
</evidence>
<dbReference type="Gene3D" id="3.30.230.130">
    <property type="entry name" value="Cullin, Chain C, Domain 2"/>
    <property type="match status" value="1"/>
</dbReference>
<dbReference type="Pfam" id="PF26557">
    <property type="entry name" value="Cullin_AB"/>
    <property type="match status" value="1"/>
</dbReference>
<dbReference type="SUPFAM" id="SSF75632">
    <property type="entry name" value="Cullin homology domain"/>
    <property type="match status" value="1"/>
</dbReference>
<dbReference type="Gene3D" id="4.10.60.10">
    <property type="entry name" value="Zinc finger, CCHC-type"/>
    <property type="match status" value="1"/>
</dbReference>
<dbReference type="InterPro" id="IPR036317">
    <property type="entry name" value="Cullin_homology_sf"/>
</dbReference>